<reference evidence="2" key="2">
    <citation type="submission" date="2020-05" db="UniProtKB">
        <authorList>
            <consortium name="EnsemblMetazoa"/>
        </authorList>
    </citation>
    <scope>IDENTIFICATION</scope>
    <source>
        <strain evidence="2">IAEA</strain>
    </source>
</reference>
<organism evidence="2 3">
    <name type="scientific">Glossina brevipalpis</name>
    <dbReference type="NCBI Taxonomy" id="37001"/>
    <lineage>
        <taxon>Eukaryota</taxon>
        <taxon>Metazoa</taxon>
        <taxon>Ecdysozoa</taxon>
        <taxon>Arthropoda</taxon>
        <taxon>Hexapoda</taxon>
        <taxon>Insecta</taxon>
        <taxon>Pterygota</taxon>
        <taxon>Neoptera</taxon>
        <taxon>Endopterygota</taxon>
        <taxon>Diptera</taxon>
        <taxon>Brachycera</taxon>
        <taxon>Muscomorpha</taxon>
        <taxon>Hippoboscoidea</taxon>
        <taxon>Glossinidae</taxon>
        <taxon>Glossina</taxon>
    </lineage>
</organism>
<protein>
    <submittedName>
        <fullName evidence="2">Uncharacterized protein</fullName>
    </submittedName>
</protein>
<keyword evidence="1" id="KW-1133">Transmembrane helix</keyword>
<evidence type="ECO:0000313" key="3">
    <source>
        <dbReference type="Proteomes" id="UP000091820"/>
    </source>
</evidence>
<dbReference type="EnsemblMetazoa" id="GBRI026292-RA">
    <property type="protein sequence ID" value="GBRI026292-PA"/>
    <property type="gene ID" value="GBRI026292"/>
</dbReference>
<dbReference type="AlphaFoldDB" id="A0A1A9WNN7"/>
<name>A0A1A9WNN7_9MUSC</name>
<dbReference type="VEuPathDB" id="VectorBase:GBRI026292"/>
<keyword evidence="1" id="KW-0472">Membrane</keyword>
<evidence type="ECO:0000256" key="1">
    <source>
        <dbReference type="SAM" id="Phobius"/>
    </source>
</evidence>
<keyword evidence="3" id="KW-1185">Reference proteome</keyword>
<keyword evidence="1" id="KW-0812">Transmembrane</keyword>
<accession>A0A1A9WNN7</accession>
<sequence length="104" mass="11744">MQTNLYPFSYAYASNRDNQLTHHHTDLNPSNLRGCLGKYKTIFYWRLMALLVSVASAHANMCFAIHLRCHWLYSTVSSICSQTCFKANSTKAFVVPDGNASSFS</sequence>
<evidence type="ECO:0000313" key="2">
    <source>
        <dbReference type="EnsemblMetazoa" id="GBRI026292-PA"/>
    </source>
</evidence>
<dbReference type="Proteomes" id="UP000091820">
    <property type="component" value="Unassembled WGS sequence"/>
</dbReference>
<proteinExistence type="predicted"/>
<reference evidence="3" key="1">
    <citation type="submission" date="2014-03" db="EMBL/GenBank/DDBJ databases">
        <authorList>
            <person name="Aksoy S."/>
            <person name="Warren W."/>
            <person name="Wilson R.K."/>
        </authorList>
    </citation>
    <scope>NUCLEOTIDE SEQUENCE [LARGE SCALE GENOMIC DNA]</scope>
    <source>
        <strain evidence="3">IAEA</strain>
    </source>
</reference>
<feature type="transmembrane region" description="Helical" evidence="1">
    <location>
        <begin position="43"/>
        <end position="65"/>
    </location>
</feature>